<keyword evidence="5 7" id="KW-0054">Arabinose catabolism</keyword>
<evidence type="ECO:0000256" key="3">
    <source>
        <dbReference type="ARBA" id="ARBA00022777"/>
    </source>
</evidence>
<dbReference type="GO" id="GO:0019150">
    <property type="term" value="F:D-ribulokinase activity"/>
    <property type="evidence" value="ECO:0007669"/>
    <property type="project" value="TreeGrafter"/>
</dbReference>
<dbReference type="InterPro" id="IPR005929">
    <property type="entry name" value="Ribulokinase"/>
</dbReference>
<evidence type="ECO:0000256" key="9">
    <source>
        <dbReference type="RuleBase" id="RU003455"/>
    </source>
</evidence>
<evidence type="ECO:0000259" key="12">
    <source>
        <dbReference type="Pfam" id="PF02782"/>
    </source>
</evidence>
<dbReference type="EMBL" id="JAAGWY010000005">
    <property type="protein sequence ID" value="NEN07933.1"/>
    <property type="molecule type" value="Genomic_DNA"/>
</dbReference>
<dbReference type="HAMAP" id="MF_00520">
    <property type="entry name" value="Ribulokinase"/>
    <property type="match status" value="1"/>
</dbReference>
<dbReference type="InterPro" id="IPR018484">
    <property type="entry name" value="FGGY_N"/>
</dbReference>
<keyword evidence="14" id="KW-1185">Reference proteome</keyword>
<dbReference type="AlphaFoldDB" id="A0A6L9Y2R9"/>
<evidence type="ECO:0000256" key="8">
    <source>
        <dbReference type="NCBIfam" id="TIGR01234"/>
    </source>
</evidence>
<sequence>MLPFTLTNGPTIHATCGRDEGVIVTNTELATTPQERYVIGIDYGTLSGRAVVVRVSDGAELGSAVLDYPHSVMDATLASTGAALPPDWALQVPRDYVEVLRTAVPAAVAQAGIDPADVIGIGTDFTACTVLPVTADGTPLSELAEFADRPHAYVKLWKHHAAQPQADRINALAAERGESWLPRYGGLISSEWEFAKGLQLLEEDPEIYDRMDHWVEAADWIVWQLTGRYVRNACTAGYKGILQDGQYPSRDFLAALNPAFESFADDKVAHEIGQLGDAAGTLSAQAAEWTGLPEGIAVAVGNVDAHVTAPAAQAVEPGQMVAIMGTSTCHVMNGDVLTEVPGMCGVVDGGIVSGLYGYEAGQSGVGDIFAWYVENQVPQAHAEAARKAGLSIHQYLTSLVQDQPVGGHGLVALDWQSGNRSVLVDHELSGVVLGTTLATRPEEVYRALLEATAFGTRTIVETFTASGVPVTEFIVAGGLLKNAFLMQVYSDVLRLPISTIASEQGPALGSAIHAAVAAGAYPDVRAAGAAMGKLDRDVYTPNEESAAAYDRLYAEYRELHDYFGRGGNDVMHRLRALRREALAGRSADADTRRPRQADAVDGAAVDAAIRAGSVDQAETDTETPAVEGAAL</sequence>
<feature type="domain" description="Carbohydrate kinase FGGY N-terminal" evidence="11">
    <location>
        <begin position="37"/>
        <end position="308"/>
    </location>
</feature>
<dbReference type="Pfam" id="PF00370">
    <property type="entry name" value="FGGY_N"/>
    <property type="match status" value="1"/>
</dbReference>
<feature type="region of interest" description="Disordered" evidence="10">
    <location>
        <begin position="612"/>
        <end position="631"/>
    </location>
</feature>
<keyword evidence="1 7" id="KW-0808">Transferase</keyword>
<evidence type="ECO:0000259" key="11">
    <source>
        <dbReference type="Pfam" id="PF00370"/>
    </source>
</evidence>
<evidence type="ECO:0000256" key="2">
    <source>
        <dbReference type="ARBA" id="ARBA00022741"/>
    </source>
</evidence>
<evidence type="ECO:0000313" key="14">
    <source>
        <dbReference type="Proteomes" id="UP000474967"/>
    </source>
</evidence>
<dbReference type="EC" id="2.7.1.16" evidence="7 8"/>
<comment type="catalytic activity">
    <reaction evidence="7 9">
        <text>L-ribulose + ATP = L-ribulose 5-phosphate + ADP + H(+)</text>
        <dbReference type="Rhea" id="RHEA:22072"/>
        <dbReference type="ChEBI" id="CHEBI:15378"/>
        <dbReference type="ChEBI" id="CHEBI:16880"/>
        <dbReference type="ChEBI" id="CHEBI:30616"/>
        <dbReference type="ChEBI" id="CHEBI:58226"/>
        <dbReference type="ChEBI" id="CHEBI:456216"/>
        <dbReference type="EC" id="2.7.1.16"/>
    </reaction>
</comment>
<dbReference type="PANTHER" id="PTHR43435:SF4">
    <property type="entry name" value="FGGY CARBOHYDRATE KINASE DOMAIN-CONTAINING PROTEIN"/>
    <property type="match status" value="1"/>
</dbReference>
<evidence type="ECO:0000256" key="5">
    <source>
        <dbReference type="ARBA" id="ARBA00022935"/>
    </source>
</evidence>
<dbReference type="UniPathway" id="UPA00145">
    <property type="reaction ID" value="UER00566"/>
</dbReference>
<comment type="similarity">
    <text evidence="7 9">Belongs to the ribulokinase family.</text>
</comment>
<keyword evidence="2 7" id="KW-0547">Nucleotide-binding</keyword>
<comment type="catalytic activity">
    <reaction evidence="7">
        <text>D-ribulose + ATP = D-ribulose 5-phosphate + ADP + H(+)</text>
        <dbReference type="Rhea" id="RHEA:17601"/>
        <dbReference type="ChEBI" id="CHEBI:15378"/>
        <dbReference type="ChEBI" id="CHEBI:17173"/>
        <dbReference type="ChEBI" id="CHEBI:30616"/>
        <dbReference type="ChEBI" id="CHEBI:58121"/>
        <dbReference type="ChEBI" id="CHEBI:456216"/>
        <dbReference type="EC" id="2.7.1.16"/>
    </reaction>
</comment>
<evidence type="ECO:0000256" key="1">
    <source>
        <dbReference type="ARBA" id="ARBA00022679"/>
    </source>
</evidence>
<accession>A0A6L9Y2R9</accession>
<dbReference type="Gene3D" id="3.30.420.40">
    <property type="match status" value="2"/>
</dbReference>
<dbReference type="InterPro" id="IPR043129">
    <property type="entry name" value="ATPase_NBD"/>
</dbReference>
<dbReference type="PANTHER" id="PTHR43435">
    <property type="entry name" value="RIBULOKINASE"/>
    <property type="match status" value="1"/>
</dbReference>
<evidence type="ECO:0000313" key="13">
    <source>
        <dbReference type="EMBL" id="NEN07933.1"/>
    </source>
</evidence>
<dbReference type="GO" id="GO:0005737">
    <property type="term" value="C:cytoplasm"/>
    <property type="evidence" value="ECO:0007669"/>
    <property type="project" value="TreeGrafter"/>
</dbReference>
<dbReference type="InterPro" id="IPR018485">
    <property type="entry name" value="FGGY_C"/>
</dbReference>
<feature type="domain" description="Carbohydrate kinase FGGY C-terminal" evidence="12">
    <location>
        <begin position="321"/>
        <end position="518"/>
    </location>
</feature>
<evidence type="ECO:0000256" key="10">
    <source>
        <dbReference type="SAM" id="MobiDB-lite"/>
    </source>
</evidence>
<reference evidence="13 14" key="1">
    <citation type="journal article" date="2014" name="J. Microbiol.">
        <title>Diaminobutyricibacter tongyongensis gen. nov., sp. nov. and Homoserinibacter gongjuensis gen. nov., sp. nov. belong to the family Microbacteriaceae.</title>
        <authorList>
            <person name="Kim S.J."/>
            <person name="Ahn J.H."/>
            <person name="Weon H.Y."/>
            <person name="Hamada M."/>
            <person name="Suzuki K."/>
            <person name="Kwon S.W."/>
        </authorList>
    </citation>
    <scope>NUCLEOTIDE SEQUENCE [LARGE SCALE GENOMIC DNA]</scope>
    <source>
        <strain evidence="13 14">NBRC 108724</strain>
    </source>
</reference>
<dbReference type="Pfam" id="PF02782">
    <property type="entry name" value="FGGY_C"/>
    <property type="match status" value="1"/>
</dbReference>
<evidence type="ECO:0000256" key="7">
    <source>
        <dbReference type="HAMAP-Rule" id="MF_00520"/>
    </source>
</evidence>
<evidence type="ECO:0000256" key="6">
    <source>
        <dbReference type="ARBA" id="ARBA00023277"/>
    </source>
</evidence>
<protein>
    <recommendedName>
        <fullName evidence="7 8">Ribulokinase</fullName>
        <ecNumber evidence="7 8">2.7.1.16</ecNumber>
    </recommendedName>
</protein>
<dbReference type="NCBIfam" id="NF003154">
    <property type="entry name" value="PRK04123.1"/>
    <property type="match status" value="1"/>
</dbReference>
<dbReference type="GO" id="GO:0019569">
    <property type="term" value="P:L-arabinose catabolic process to D-xylulose 5-phosphate"/>
    <property type="evidence" value="ECO:0007669"/>
    <property type="project" value="UniProtKB-UniRule"/>
</dbReference>
<keyword evidence="6 7" id="KW-0119">Carbohydrate metabolism</keyword>
<comment type="caution">
    <text evidence="13">The sequence shown here is derived from an EMBL/GenBank/DDBJ whole genome shotgun (WGS) entry which is preliminary data.</text>
</comment>
<organism evidence="13 14">
    <name type="scientific">Leifsonia tongyongensis</name>
    <dbReference type="NCBI Taxonomy" id="1268043"/>
    <lineage>
        <taxon>Bacteria</taxon>
        <taxon>Bacillati</taxon>
        <taxon>Actinomycetota</taxon>
        <taxon>Actinomycetes</taxon>
        <taxon>Micrococcales</taxon>
        <taxon>Microbacteriaceae</taxon>
        <taxon>Leifsonia</taxon>
    </lineage>
</organism>
<evidence type="ECO:0000256" key="4">
    <source>
        <dbReference type="ARBA" id="ARBA00022840"/>
    </source>
</evidence>
<dbReference type="NCBIfam" id="TIGR01234">
    <property type="entry name" value="L-ribulokinase"/>
    <property type="match status" value="1"/>
</dbReference>
<comment type="pathway">
    <text evidence="7 9">Carbohydrate degradation; L-arabinose degradation via L-ribulose; D-xylulose 5-phosphate from L-arabinose (bacterial route): step 2/3.</text>
</comment>
<dbReference type="GO" id="GO:0008741">
    <property type="term" value="F:ribulokinase activity"/>
    <property type="evidence" value="ECO:0007669"/>
    <property type="project" value="UniProtKB-UniRule"/>
</dbReference>
<dbReference type="CDD" id="cd07781">
    <property type="entry name" value="ASKHA_NBD_FGGY_L-RBK"/>
    <property type="match status" value="1"/>
</dbReference>
<name>A0A6L9Y2R9_9MICO</name>
<dbReference type="SUPFAM" id="SSF53067">
    <property type="entry name" value="Actin-like ATPase domain"/>
    <property type="match status" value="2"/>
</dbReference>
<keyword evidence="3 7" id="KW-0418">Kinase</keyword>
<dbReference type="GO" id="GO:0005524">
    <property type="term" value="F:ATP binding"/>
    <property type="evidence" value="ECO:0007669"/>
    <property type="project" value="UniProtKB-UniRule"/>
</dbReference>
<proteinExistence type="inferred from homology"/>
<keyword evidence="4 7" id="KW-0067">ATP-binding</keyword>
<dbReference type="Proteomes" id="UP000474967">
    <property type="component" value="Unassembled WGS sequence"/>
</dbReference>
<gene>
    <name evidence="7 13" type="primary">araB</name>
    <name evidence="13" type="ORF">G3T36_18915</name>
</gene>